<evidence type="ECO:0000256" key="1">
    <source>
        <dbReference type="SAM" id="Phobius"/>
    </source>
</evidence>
<evidence type="ECO:0000313" key="2">
    <source>
        <dbReference type="EMBL" id="KRZ37058.1"/>
    </source>
</evidence>
<accession>A0A0V1JQ30</accession>
<sequence length="221" mass="25336">MNSQNENINLNDGSCCGRLQLNYKKTNAKYFTIDSRCQLFDTFFGFLFMVVMMMMVVVAVKELVETLLCISASAKPYQKERVFVWLPSHVMISHVHNSHSACCCTLLKKQTIDAFALNASFWKRRNGRTFMQRVPQFAADLADNGQATSVQRWNSTIIFALLSSFLNMRNLIIFPRPSSSPRRPHNLQAGLFNNYQLVVEQTQQHPAEEDPFFSSFGLKDM</sequence>
<keyword evidence="1" id="KW-0812">Transmembrane</keyword>
<keyword evidence="1" id="KW-1133">Transmembrane helix</keyword>
<protein>
    <submittedName>
        <fullName evidence="2">Uncharacterized protein</fullName>
    </submittedName>
</protein>
<dbReference type="AlphaFoldDB" id="A0A0V1JQ30"/>
<proteinExistence type="predicted"/>
<dbReference type="Proteomes" id="UP000054826">
    <property type="component" value="Unassembled WGS sequence"/>
</dbReference>
<comment type="caution">
    <text evidence="2">The sequence shown here is derived from an EMBL/GenBank/DDBJ whole genome shotgun (WGS) entry which is preliminary data.</text>
</comment>
<keyword evidence="1" id="KW-0472">Membrane</keyword>
<evidence type="ECO:0000313" key="3">
    <source>
        <dbReference type="Proteomes" id="UP000054826"/>
    </source>
</evidence>
<name>A0A0V1JQ30_TRIPS</name>
<dbReference type="EMBL" id="JYDV01000063">
    <property type="protein sequence ID" value="KRZ37058.1"/>
    <property type="molecule type" value="Genomic_DNA"/>
</dbReference>
<feature type="transmembrane region" description="Helical" evidence="1">
    <location>
        <begin position="39"/>
        <end position="60"/>
    </location>
</feature>
<organism evidence="2 3">
    <name type="scientific">Trichinella pseudospiralis</name>
    <name type="common">Parasitic roundworm</name>
    <dbReference type="NCBI Taxonomy" id="6337"/>
    <lineage>
        <taxon>Eukaryota</taxon>
        <taxon>Metazoa</taxon>
        <taxon>Ecdysozoa</taxon>
        <taxon>Nematoda</taxon>
        <taxon>Enoplea</taxon>
        <taxon>Dorylaimia</taxon>
        <taxon>Trichinellida</taxon>
        <taxon>Trichinellidae</taxon>
        <taxon>Trichinella</taxon>
    </lineage>
</organism>
<gene>
    <name evidence="2" type="ORF">T4C_3897</name>
</gene>
<reference evidence="2 3" key="1">
    <citation type="submission" date="2015-01" db="EMBL/GenBank/DDBJ databases">
        <title>Evolution of Trichinella species and genotypes.</title>
        <authorList>
            <person name="Korhonen P.K."/>
            <person name="Edoardo P."/>
            <person name="Giuseppe L.R."/>
            <person name="Gasser R.B."/>
        </authorList>
    </citation>
    <scope>NUCLEOTIDE SEQUENCE [LARGE SCALE GENOMIC DNA]</scope>
    <source>
        <strain evidence="2">ISS176</strain>
    </source>
</reference>